<dbReference type="HOGENOM" id="CLU_000022_23_7_9"/>
<dbReference type="AlphaFoldDB" id="A5N8Z5"/>
<dbReference type="STRING" id="431943.CKL_1734"/>
<keyword evidence="3" id="KW-0597">Phosphoprotein</keyword>
<dbReference type="InterPro" id="IPR042099">
    <property type="entry name" value="ANL_N_sf"/>
</dbReference>
<dbReference type="InterPro" id="IPR009081">
    <property type="entry name" value="PP-bd_ACP"/>
</dbReference>
<dbReference type="GO" id="GO:0005886">
    <property type="term" value="C:plasma membrane"/>
    <property type="evidence" value="ECO:0007669"/>
    <property type="project" value="TreeGrafter"/>
</dbReference>
<evidence type="ECO:0000259" key="4">
    <source>
        <dbReference type="PROSITE" id="PS50075"/>
    </source>
</evidence>
<evidence type="ECO:0000313" key="6">
    <source>
        <dbReference type="Proteomes" id="UP000002411"/>
    </source>
</evidence>
<dbReference type="SMART" id="SM00823">
    <property type="entry name" value="PKS_PP"/>
    <property type="match status" value="1"/>
</dbReference>
<dbReference type="GO" id="GO:0070566">
    <property type="term" value="F:adenylyltransferase activity"/>
    <property type="evidence" value="ECO:0007669"/>
    <property type="project" value="TreeGrafter"/>
</dbReference>
<evidence type="ECO:0000256" key="2">
    <source>
        <dbReference type="ARBA" id="ARBA00022450"/>
    </source>
</evidence>
<dbReference type="PANTHER" id="PTHR22754:SF32">
    <property type="entry name" value="DISCO-INTERACTING PROTEIN 2"/>
    <property type="match status" value="1"/>
</dbReference>
<dbReference type="PROSITE" id="PS00455">
    <property type="entry name" value="AMP_BINDING"/>
    <property type="match status" value="1"/>
</dbReference>
<feature type="domain" description="Carrier" evidence="4">
    <location>
        <begin position="577"/>
        <end position="652"/>
    </location>
</feature>
<protein>
    <submittedName>
        <fullName evidence="5">Predicted NRPS adenylation domain</fullName>
    </submittedName>
</protein>
<dbReference type="InterPro" id="IPR006162">
    <property type="entry name" value="Ppantetheine_attach_site"/>
</dbReference>
<dbReference type="SMART" id="SM01294">
    <property type="entry name" value="PKS_PP_betabranch"/>
    <property type="match status" value="1"/>
</dbReference>
<dbReference type="PANTHER" id="PTHR22754">
    <property type="entry name" value="DISCO-INTERACTING PROTEIN 2 DIP2 -RELATED"/>
    <property type="match status" value="1"/>
</dbReference>
<dbReference type="Pfam" id="PF00501">
    <property type="entry name" value="AMP-binding"/>
    <property type="match status" value="1"/>
</dbReference>
<organism evidence="5 6">
    <name type="scientific">Clostridium kluyveri (strain ATCC 8527 / DSM 555 / NBRC 12016 / NCIMB 10680 / K1)</name>
    <dbReference type="NCBI Taxonomy" id="431943"/>
    <lineage>
        <taxon>Bacteria</taxon>
        <taxon>Bacillati</taxon>
        <taxon>Bacillota</taxon>
        <taxon>Clostridia</taxon>
        <taxon>Eubacteriales</taxon>
        <taxon>Clostridiaceae</taxon>
        <taxon>Clostridium</taxon>
    </lineage>
</organism>
<dbReference type="Gene3D" id="3.40.50.12780">
    <property type="entry name" value="N-terminal domain of ligase-like"/>
    <property type="match status" value="1"/>
</dbReference>
<accession>A5N8Z5</accession>
<evidence type="ECO:0000256" key="1">
    <source>
        <dbReference type="ARBA" id="ARBA00006432"/>
    </source>
</evidence>
<dbReference type="Pfam" id="PF00550">
    <property type="entry name" value="PP-binding"/>
    <property type="match status" value="1"/>
</dbReference>
<dbReference type="EMBL" id="CP000673">
    <property type="protein sequence ID" value="EDK33776.1"/>
    <property type="molecule type" value="Genomic_DNA"/>
</dbReference>
<gene>
    <name evidence="5" type="ordered locus">CKL_1734</name>
</gene>
<dbReference type="SUPFAM" id="SSF56801">
    <property type="entry name" value="Acetyl-CoA synthetase-like"/>
    <property type="match status" value="1"/>
</dbReference>
<sequence>MNNLVDMFINISNNEDKSITFIDDDNKEEIISFRNLYIMAHHLLYQLQKMGISQNDELIFQIQDNKKCIMFFWACILGRIIPVHVTSGNNHEQKLNLFRIWKQLNNPYLITDRDTLLNLENYAVMHECLENINDIKKRTFTLEEISVDGHDGVIKKSKANDIAFIQFSSGSTGEPKGAPITHANVIANIDDIIERTQITSKDSFFSWMPLNHNMGMIGFHVLPLRANLNHCIMSTDLFLQKPVQWIDEVNKRRSTYIVSPNFGYRYFLSHFKRSKAIKWELSCVRLILNGAEPIDASLIQEFMDALAVYGLRRTSMYPAYGMTEATLGISYPPINEDMKVLSIDRNQIITGKHVNFINTEMSIMKAISFVDVGSPLSNCSVQIVDNGRSVLGENTIGNIYIKGKNVIKGYYNNQGATSEAINEEGWLNTGDLGFMHNGRLVITGRAKDIVFINGCNYYPHDIERIVEQVDGVGSGRVAACGIYNKEMHREEVIIFVLTDVNLEKFTLLTFKIKQHVMKCMGLNIKDVLPVREFPRTDSGKIQRYKIAEIYKLGKFEGVSRRMNMLSEEFTNNRKIKCADTVVERTVLSICKSILGKSKIDIHDNLIEMGMDSILIAKTCKELNGCFQRKVSVAQIFAHPTVSELSQYISNVSKKDEKQEKRIDKLFEGLDKGDYTVNEIIDILDQR</sequence>
<reference evidence="5 6" key="1">
    <citation type="journal article" date="2008" name="Proc. Natl. Acad. Sci. U.S.A.">
        <title>The genome of Clostridium kluyveri, a strict anaerobe with unique metabolic features.</title>
        <authorList>
            <person name="Seedorf H."/>
            <person name="Fricke W.F."/>
            <person name="Veith B."/>
            <person name="Brueggemann H."/>
            <person name="Liesegang H."/>
            <person name="Strittmatter A."/>
            <person name="Miethke M."/>
            <person name="Buckel W."/>
            <person name="Hinderberger J."/>
            <person name="Li F."/>
            <person name="Hagemeier C."/>
            <person name="Thauer R.K."/>
            <person name="Gottschalk G."/>
        </authorList>
    </citation>
    <scope>NUCLEOTIDE SEQUENCE [LARGE SCALE GENOMIC DNA]</scope>
    <source>
        <strain evidence="6">ATCC 8527 / DSM 555 / NCIMB 10680</strain>
    </source>
</reference>
<dbReference type="PROSITE" id="PS00012">
    <property type="entry name" value="PHOSPHOPANTETHEINE"/>
    <property type="match status" value="1"/>
</dbReference>
<dbReference type="KEGG" id="ckl:CKL_1734"/>
<dbReference type="PROSITE" id="PS50075">
    <property type="entry name" value="CARRIER"/>
    <property type="match status" value="1"/>
</dbReference>
<dbReference type="GO" id="GO:0031177">
    <property type="term" value="F:phosphopantetheine binding"/>
    <property type="evidence" value="ECO:0007669"/>
    <property type="project" value="InterPro"/>
</dbReference>
<dbReference type="RefSeq" id="WP_012102126.1">
    <property type="nucleotide sequence ID" value="NC_009706.1"/>
</dbReference>
<keyword evidence="6" id="KW-1185">Reference proteome</keyword>
<evidence type="ECO:0000256" key="3">
    <source>
        <dbReference type="ARBA" id="ARBA00022553"/>
    </source>
</evidence>
<dbReference type="Proteomes" id="UP000002411">
    <property type="component" value="Chromosome"/>
</dbReference>
<name>A5N8Z5_CLOK5</name>
<dbReference type="Gene3D" id="3.30.300.30">
    <property type="match status" value="1"/>
</dbReference>
<dbReference type="eggNOG" id="COG0318">
    <property type="taxonomic scope" value="Bacteria"/>
</dbReference>
<dbReference type="InterPro" id="IPR045851">
    <property type="entry name" value="AMP-bd_C_sf"/>
</dbReference>
<dbReference type="InterPro" id="IPR036736">
    <property type="entry name" value="ACP-like_sf"/>
</dbReference>
<evidence type="ECO:0000313" key="5">
    <source>
        <dbReference type="EMBL" id="EDK33776.1"/>
    </source>
</evidence>
<dbReference type="InterPro" id="IPR020806">
    <property type="entry name" value="PKS_PP-bd"/>
</dbReference>
<comment type="similarity">
    <text evidence="1">Belongs to the ATP-dependent AMP-binding enzyme family.</text>
</comment>
<keyword evidence="2" id="KW-0596">Phosphopantetheine</keyword>
<dbReference type="GO" id="GO:0006633">
    <property type="term" value="P:fatty acid biosynthetic process"/>
    <property type="evidence" value="ECO:0007669"/>
    <property type="project" value="TreeGrafter"/>
</dbReference>
<dbReference type="InterPro" id="IPR020845">
    <property type="entry name" value="AMP-binding_CS"/>
</dbReference>
<dbReference type="SUPFAM" id="SSF47336">
    <property type="entry name" value="ACP-like"/>
    <property type="match status" value="1"/>
</dbReference>
<dbReference type="InterPro" id="IPR000873">
    <property type="entry name" value="AMP-dep_synth/lig_dom"/>
</dbReference>
<proteinExistence type="inferred from homology"/>
<dbReference type="Gene3D" id="1.10.1200.10">
    <property type="entry name" value="ACP-like"/>
    <property type="match status" value="1"/>
</dbReference>